<proteinExistence type="inferred from homology"/>
<evidence type="ECO:0000256" key="7">
    <source>
        <dbReference type="ARBA" id="ARBA00039751"/>
    </source>
</evidence>
<comment type="cofactor">
    <cofactor evidence="1 9">
        <name>FAD</name>
        <dbReference type="ChEBI" id="CHEBI:57692"/>
    </cofactor>
</comment>
<feature type="binding site" evidence="9">
    <location>
        <position position="274"/>
    </location>
    <ligand>
        <name>D-dopa</name>
        <dbReference type="ChEBI" id="CHEBI:149689"/>
    </ligand>
</feature>
<dbReference type="GO" id="GO:0071949">
    <property type="term" value="F:FAD binding"/>
    <property type="evidence" value="ECO:0007669"/>
    <property type="project" value="InterPro"/>
</dbReference>
<dbReference type="GO" id="GO:0003884">
    <property type="term" value="F:D-amino-acid oxidase activity"/>
    <property type="evidence" value="ECO:0007669"/>
    <property type="project" value="UniProtKB-EC"/>
</dbReference>
<keyword evidence="12" id="KW-1185">Reference proteome</keyword>
<feature type="domain" description="FAD dependent oxidoreductase" evidence="10">
    <location>
        <begin position="10"/>
        <end position="316"/>
    </location>
</feature>
<dbReference type="RefSeq" id="WP_184813038.1">
    <property type="nucleotide sequence ID" value="NZ_JACHJQ010000005.1"/>
</dbReference>
<dbReference type="InterPro" id="IPR023209">
    <property type="entry name" value="DAO"/>
</dbReference>
<keyword evidence="5 11" id="KW-0560">Oxidoreductase</keyword>
<keyword evidence="4 9" id="KW-0274">FAD</keyword>
<evidence type="ECO:0000256" key="6">
    <source>
        <dbReference type="ARBA" id="ARBA00039101"/>
    </source>
</evidence>
<dbReference type="Gene3D" id="3.40.50.720">
    <property type="entry name" value="NAD(P)-binding Rossmann-like Domain"/>
    <property type="match status" value="1"/>
</dbReference>
<accession>A0A7W7VGD8</accession>
<evidence type="ECO:0000313" key="11">
    <source>
        <dbReference type="EMBL" id="MBB4908970.1"/>
    </source>
</evidence>
<comment type="catalytic activity">
    <reaction evidence="8">
        <text>a D-alpha-amino acid + O2 + H2O = a 2-oxocarboxylate + H2O2 + NH4(+)</text>
        <dbReference type="Rhea" id="RHEA:21816"/>
        <dbReference type="ChEBI" id="CHEBI:15377"/>
        <dbReference type="ChEBI" id="CHEBI:15379"/>
        <dbReference type="ChEBI" id="CHEBI:16240"/>
        <dbReference type="ChEBI" id="CHEBI:28938"/>
        <dbReference type="ChEBI" id="CHEBI:35179"/>
        <dbReference type="ChEBI" id="CHEBI:59871"/>
        <dbReference type="EC" id="1.4.3.3"/>
    </reaction>
    <physiologicalReaction direction="left-to-right" evidence="8">
        <dbReference type="Rhea" id="RHEA:21817"/>
    </physiologicalReaction>
</comment>
<reference evidence="11 12" key="1">
    <citation type="submission" date="2020-08" db="EMBL/GenBank/DDBJ databases">
        <title>Genomic Encyclopedia of Type Strains, Phase III (KMG-III): the genomes of soil and plant-associated and newly described type strains.</title>
        <authorList>
            <person name="Whitman W."/>
        </authorList>
    </citation>
    <scope>NUCLEOTIDE SEQUENCE [LARGE SCALE GENOMIC DNA]</scope>
    <source>
        <strain evidence="11 12">CECT 8960</strain>
    </source>
</reference>
<dbReference type="PANTHER" id="PTHR11530">
    <property type="entry name" value="D-AMINO ACID OXIDASE"/>
    <property type="match status" value="1"/>
</dbReference>
<name>A0A7W7VGD8_9PSEU</name>
<protein>
    <recommendedName>
        <fullName evidence="7">D-amino-acid oxidase</fullName>
        <ecNumber evidence="6">1.4.3.3</ecNumber>
    </recommendedName>
</protein>
<feature type="binding site" evidence="9">
    <location>
        <position position="300"/>
    </location>
    <ligand>
        <name>D-dopa</name>
        <dbReference type="ChEBI" id="CHEBI:149689"/>
    </ligand>
</feature>
<evidence type="ECO:0000313" key="12">
    <source>
        <dbReference type="Proteomes" id="UP000520767"/>
    </source>
</evidence>
<evidence type="ECO:0000256" key="8">
    <source>
        <dbReference type="ARBA" id="ARBA00049547"/>
    </source>
</evidence>
<dbReference type="EC" id="1.4.3.3" evidence="6"/>
<dbReference type="SUPFAM" id="SSF51971">
    <property type="entry name" value="Nucleotide-binding domain"/>
    <property type="match status" value="1"/>
</dbReference>
<evidence type="ECO:0000256" key="4">
    <source>
        <dbReference type="ARBA" id="ARBA00022827"/>
    </source>
</evidence>
<dbReference type="PIRSF" id="PIRSF000189">
    <property type="entry name" value="D-aa_oxidase"/>
    <property type="match status" value="1"/>
</dbReference>
<dbReference type="GO" id="GO:0005737">
    <property type="term" value="C:cytoplasm"/>
    <property type="evidence" value="ECO:0007669"/>
    <property type="project" value="TreeGrafter"/>
</dbReference>
<comment type="similarity">
    <text evidence="2">Belongs to the DAMOX/DASOX family.</text>
</comment>
<evidence type="ECO:0000256" key="9">
    <source>
        <dbReference type="PIRSR" id="PIRSR000189-1"/>
    </source>
</evidence>
<feature type="binding site" evidence="9">
    <location>
        <begin position="45"/>
        <end position="46"/>
    </location>
    <ligand>
        <name>FAD</name>
        <dbReference type="ChEBI" id="CHEBI:57692"/>
    </ligand>
</feature>
<sequence>MDSLATDNEVLVIGAGVSGLTTAICLADAGWSVRVLARDLPHDTTSEVAGALWGPSFQEPMAKTMAWTDRSLADFTALAEDPGSGVRMAQTLTVSTMPAGDPPPQARAIPELRACEPAELPPGFASGFRAVMPLADMPRYLDHLTARLAAAGVVVEQGTVTSLDEAVREAPLVVNCAGLGATDFGDDSVRPVFGQHVVVTNPGLDLLFMELSMADEWTSYFPHGDRVVCGGVRIPGRWDRTPEPGITDRILARVRALAPRLRDAEVIEVVTGLRPDRPSVRVETEQLGTGWCVHNYGHGGNGVSLSWGCAREVTELAGRLR</sequence>
<evidence type="ECO:0000256" key="3">
    <source>
        <dbReference type="ARBA" id="ARBA00022630"/>
    </source>
</evidence>
<dbReference type="SUPFAM" id="SSF54373">
    <property type="entry name" value="FAD-linked reductases, C-terminal domain"/>
    <property type="match status" value="1"/>
</dbReference>
<dbReference type="Gene3D" id="3.30.9.10">
    <property type="entry name" value="D-Amino Acid Oxidase, subunit A, domain 2"/>
    <property type="match status" value="1"/>
</dbReference>
<dbReference type="GO" id="GO:0019478">
    <property type="term" value="P:D-amino acid catabolic process"/>
    <property type="evidence" value="ECO:0007669"/>
    <property type="project" value="TreeGrafter"/>
</dbReference>
<evidence type="ECO:0000256" key="5">
    <source>
        <dbReference type="ARBA" id="ARBA00023002"/>
    </source>
</evidence>
<comment type="caution">
    <text evidence="11">The sequence shown here is derived from an EMBL/GenBank/DDBJ whole genome shotgun (WGS) entry which is preliminary data.</text>
</comment>
<dbReference type="EMBL" id="JACHJQ010000005">
    <property type="protein sequence ID" value="MBB4908970.1"/>
    <property type="molecule type" value="Genomic_DNA"/>
</dbReference>
<dbReference type="PANTHER" id="PTHR11530:SF11">
    <property type="entry name" value="D-ASPARTATE OXIDASE"/>
    <property type="match status" value="1"/>
</dbReference>
<organism evidence="11 12">
    <name type="scientific">Actinophytocola algeriensis</name>
    <dbReference type="NCBI Taxonomy" id="1768010"/>
    <lineage>
        <taxon>Bacteria</taxon>
        <taxon>Bacillati</taxon>
        <taxon>Actinomycetota</taxon>
        <taxon>Actinomycetes</taxon>
        <taxon>Pseudonocardiales</taxon>
        <taxon>Pseudonocardiaceae</taxon>
    </lineage>
</organism>
<evidence type="ECO:0000256" key="2">
    <source>
        <dbReference type="ARBA" id="ARBA00006730"/>
    </source>
</evidence>
<dbReference type="Proteomes" id="UP000520767">
    <property type="component" value="Unassembled WGS sequence"/>
</dbReference>
<dbReference type="Pfam" id="PF01266">
    <property type="entry name" value="DAO"/>
    <property type="match status" value="1"/>
</dbReference>
<dbReference type="AlphaFoldDB" id="A0A7W7VGD8"/>
<feature type="binding site" evidence="9">
    <location>
        <position position="160"/>
    </location>
    <ligand>
        <name>FAD</name>
        <dbReference type="ChEBI" id="CHEBI:57692"/>
    </ligand>
</feature>
<keyword evidence="3" id="KW-0285">Flavoprotein</keyword>
<evidence type="ECO:0000256" key="1">
    <source>
        <dbReference type="ARBA" id="ARBA00001974"/>
    </source>
</evidence>
<dbReference type="InterPro" id="IPR006076">
    <property type="entry name" value="FAD-dep_OxRdtase"/>
</dbReference>
<evidence type="ECO:0000259" key="10">
    <source>
        <dbReference type="Pfam" id="PF01266"/>
    </source>
</evidence>
<gene>
    <name evidence="11" type="ORF">FHR82_005223</name>
</gene>